<sequence length="158" mass="17347">MTDEHTGVATVPVASRTDELVGSLLAVWESSVRATHEFLGESDIEEIKGFVPQAVRGVETLVVAWGPSPTNGRRQPVGFMGVDNGRLEMLFARASARGHGIGSALMEVGIRELGVRELTVNEQSPQAVGFYQRHGFSAYNRTECDEEGRPFPLVYMRR</sequence>
<dbReference type="EMBL" id="CP136958">
    <property type="protein sequence ID" value="WOT01594.1"/>
    <property type="molecule type" value="Genomic_DNA"/>
</dbReference>
<dbReference type="AlphaFoldDB" id="A0AAF1BRU9"/>
<evidence type="ECO:0000256" key="1">
    <source>
        <dbReference type="ARBA" id="ARBA00022679"/>
    </source>
</evidence>
<dbReference type="PROSITE" id="PS51186">
    <property type="entry name" value="GNAT"/>
    <property type="match status" value="1"/>
</dbReference>
<proteinExistence type="predicted"/>
<keyword evidence="2 4" id="KW-0012">Acyltransferase</keyword>
<name>A0AAF1BRU9_9CORY</name>
<dbReference type="Proteomes" id="UP000234560">
    <property type="component" value="Chromosome"/>
</dbReference>
<keyword evidence="1 4" id="KW-0808">Transferase</keyword>
<dbReference type="PANTHER" id="PTHR43800">
    <property type="entry name" value="PEPTIDYL-LYSINE N-ACETYLTRANSFERASE YJAB"/>
    <property type="match status" value="1"/>
</dbReference>
<dbReference type="GO" id="GO:0016747">
    <property type="term" value="F:acyltransferase activity, transferring groups other than amino-acyl groups"/>
    <property type="evidence" value="ECO:0007669"/>
    <property type="project" value="InterPro"/>
</dbReference>
<feature type="domain" description="N-acetyltransferase" evidence="3">
    <location>
        <begin position="11"/>
        <end position="158"/>
    </location>
</feature>
<reference evidence="4" key="2">
    <citation type="submission" date="2023-10" db="EMBL/GenBank/DDBJ databases">
        <authorList>
            <person name="Choi B."/>
        </authorList>
    </citation>
    <scope>NUCLEOTIDE SEQUENCE</scope>
    <source>
        <strain evidence="4">UMB0763</strain>
    </source>
</reference>
<dbReference type="KEGG" id="cpyr:CYJ47_10010"/>
<organism evidence="4 5">
    <name type="scientific">Corynebacterium pyruviciproducens</name>
    <dbReference type="NCBI Taxonomy" id="598660"/>
    <lineage>
        <taxon>Bacteria</taxon>
        <taxon>Bacillati</taxon>
        <taxon>Actinomycetota</taxon>
        <taxon>Actinomycetes</taxon>
        <taxon>Mycobacteriales</taxon>
        <taxon>Corynebacteriaceae</taxon>
        <taxon>Corynebacterium</taxon>
    </lineage>
</organism>
<evidence type="ECO:0000256" key="2">
    <source>
        <dbReference type="ARBA" id="ARBA00023315"/>
    </source>
</evidence>
<evidence type="ECO:0000313" key="5">
    <source>
        <dbReference type="Proteomes" id="UP000234560"/>
    </source>
</evidence>
<dbReference type="Pfam" id="PF13673">
    <property type="entry name" value="Acetyltransf_10"/>
    <property type="match status" value="1"/>
</dbReference>
<dbReference type="InterPro" id="IPR016181">
    <property type="entry name" value="Acyl_CoA_acyltransferase"/>
</dbReference>
<dbReference type="InterPro" id="IPR000182">
    <property type="entry name" value="GNAT_dom"/>
</dbReference>
<accession>A0AAF1BRU9</accession>
<dbReference type="CDD" id="cd04301">
    <property type="entry name" value="NAT_SF"/>
    <property type="match status" value="1"/>
</dbReference>
<evidence type="ECO:0000313" key="4">
    <source>
        <dbReference type="EMBL" id="WOT01594.1"/>
    </source>
</evidence>
<evidence type="ECO:0000259" key="3">
    <source>
        <dbReference type="PROSITE" id="PS51186"/>
    </source>
</evidence>
<dbReference type="EC" id="2.3.1.-" evidence="4"/>
<protein>
    <submittedName>
        <fullName evidence="4">GNAT family N-acetyltransferase</fullName>
        <ecNumber evidence="4">2.3.1.-</ecNumber>
    </submittedName>
</protein>
<dbReference type="Gene3D" id="3.40.630.30">
    <property type="match status" value="1"/>
</dbReference>
<reference evidence="4" key="1">
    <citation type="submission" date="2017-12" db="EMBL/GenBank/DDBJ databases">
        <authorList>
            <person name="Thomas-White K."/>
            <person name="Wolfe A.J."/>
        </authorList>
    </citation>
    <scope>NUCLEOTIDE SEQUENCE</scope>
    <source>
        <strain evidence="4">UMB0763</strain>
    </source>
</reference>
<dbReference type="PANTHER" id="PTHR43800:SF1">
    <property type="entry name" value="PEPTIDYL-LYSINE N-ACETYLTRANSFERASE YJAB"/>
    <property type="match status" value="1"/>
</dbReference>
<gene>
    <name evidence="4" type="ORF">CYJ47_10010</name>
</gene>
<dbReference type="RefSeq" id="WP_101677752.1">
    <property type="nucleotide sequence ID" value="NZ_CP136958.1"/>
</dbReference>
<dbReference type="SUPFAM" id="SSF55729">
    <property type="entry name" value="Acyl-CoA N-acyltransferases (Nat)"/>
    <property type="match status" value="1"/>
</dbReference>